<dbReference type="AlphaFoldDB" id="A0A841IX42"/>
<accession>A0A841IX42</accession>
<dbReference type="EMBL" id="JACIJP010000001">
    <property type="protein sequence ID" value="MBB6122850.1"/>
    <property type="molecule type" value="Genomic_DNA"/>
</dbReference>
<name>A0A841IX42_9SPHN</name>
<dbReference type="RefSeq" id="WP_184077306.1">
    <property type="nucleotide sequence ID" value="NZ_JACIJP010000001.1"/>
</dbReference>
<dbReference type="Proteomes" id="UP000552700">
    <property type="component" value="Unassembled WGS sequence"/>
</dbReference>
<evidence type="ECO:0000313" key="3">
    <source>
        <dbReference type="Proteomes" id="UP000552700"/>
    </source>
</evidence>
<feature type="compositionally biased region" description="Low complexity" evidence="1">
    <location>
        <begin position="91"/>
        <end position="102"/>
    </location>
</feature>
<evidence type="ECO:0000313" key="2">
    <source>
        <dbReference type="EMBL" id="MBB6122850.1"/>
    </source>
</evidence>
<comment type="caution">
    <text evidence="2">The sequence shown here is derived from an EMBL/GenBank/DDBJ whole genome shotgun (WGS) entry which is preliminary data.</text>
</comment>
<protein>
    <submittedName>
        <fullName evidence="2">Conjugal transfer pilus assembly protein TraV</fullName>
    </submittedName>
</protein>
<reference evidence="2 3" key="1">
    <citation type="submission" date="2020-08" db="EMBL/GenBank/DDBJ databases">
        <title>Genomic Encyclopedia of Type Strains, Phase IV (KMG-IV): sequencing the most valuable type-strain genomes for metagenomic binning, comparative biology and taxonomic classification.</title>
        <authorList>
            <person name="Goeker M."/>
        </authorList>
    </citation>
    <scope>NUCLEOTIDE SEQUENCE [LARGE SCALE GENOMIC DNA]</scope>
    <source>
        <strain evidence="2 3">DSM 102255</strain>
    </source>
</reference>
<sequence length="217" mass="23852">MNVLCSSAWQAQRRKAALIFIFATLPLSGCATIGSVMSPYSEKFSCKNPDHGQCIHPEKAYEDAVAGRSPRSDPAVTRDKKLLRGTEMPNADGAATDTGDTTQSQGKAILGAYAGYRDSVYRELQGLIDQPVTPMLKPARAVRTLILPYADRQRPDRLYMPRYVYSILDRPSWVVGGYLVEPVSSASQLPVLGQVREKAVDSIDRVPVSADGKEHRR</sequence>
<dbReference type="InterPro" id="IPR014118">
    <property type="entry name" value="T4SS_TraV"/>
</dbReference>
<keyword evidence="3" id="KW-1185">Reference proteome</keyword>
<dbReference type="Pfam" id="PF09676">
    <property type="entry name" value="TraV"/>
    <property type="match status" value="1"/>
</dbReference>
<organism evidence="2 3">
    <name type="scientific">Sphingobium subterraneum</name>
    <dbReference type="NCBI Taxonomy" id="627688"/>
    <lineage>
        <taxon>Bacteria</taxon>
        <taxon>Pseudomonadati</taxon>
        <taxon>Pseudomonadota</taxon>
        <taxon>Alphaproteobacteria</taxon>
        <taxon>Sphingomonadales</taxon>
        <taxon>Sphingomonadaceae</taxon>
        <taxon>Sphingobium</taxon>
    </lineage>
</organism>
<gene>
    <name evidence="2" type="ORF">FHS92_000557</name>
</gene>
<feature type="region of interest" description="Disordered" evidence="1">
    <location>
        <begin position="84"/>
        <end position="103"/>
    </location>
</feature>
<proteinExistence type="predicted"/>
<evidence type="ECO:0000256" key="1">
    <source>
        <dbReference type="SAM" id="MobiDB-lite"/>
    </source>
</evidence>